<evidence type="ECO:0000256" key="2">
    <source>
        <dbReference type="ARBA" id="ARBA00023125"/>
    </source>
</evidence>
<dbReference type="Proteomes" id="UP000175989">
    <property type="component" value="Unassembled WGS sequence"/>
</dbReference>
<evidence type="ECO:0000313" key="5">
    <source>
        <dbReference type="EMBL" id="OEZ91637.1"/>
    </source>
</evidence>
<keyword evidence="2" id="KW-0238">DNA-binding</keyword>
<dbReference type="InterPro" id="IPR050204">
    <property type="entry name" value="AraC_XylS_family_regulators"/>
</dbReference>
<evidence type="ECO:0000313" key="6">
    <source>
        <dbReference type="Proteomes" id="UP000175989"/>
    </source>
</evidence>
<name>A0A1E7W6K8_9BURK</name>
<reference evidence="6" key="1">
    <citation type="journal article" date="2016" name="Front. Microbiol.">
        <title>Molecular Keys to the Janthinobacterium and Duganella spp. Interaction with the Plant Pathogen Fusarium graminearum.</title>
        <authorList>
            <person name="Haack F.S."/>
            <person name="Poehlein A."/>
            <person name="Kroger C."/>
            <person name="Voigt C.A."/>
            <person name="Piepenbring M."/>
            <person name="Bode H.B."/>
            <person name="Daniel R."/>
            <person name="Schafer W."/>
            <person name="Streit W.R."/>
        </authorList>
    </citation>
    <scope>NUCLEOTIDE SEQUENCE [LARGE SCALE GENOMIC DNA]</scope>
    <source>
        <strain evidence="6">T54</strain>
    </source>
</reference>
<dbReference type="AlphaFoldDB" id="A0A1E7W6K8"/>
<comment type="caution">
    <text evidence="5">The sequence shown here is derived from an EMBL/GenBank/DDBJ whole genome shotgun (WGS) entry which is preliminary data.</text>
</comment>
<dbReference type="RefSeq" id="WP_084640901.1">
    <property type="nucleotide sequence ID" value="NZ_LROM01000152.1"/>
</dbReference>
<dbReference type="OrthoDB" id="9178898at2"/>
<keyword evidence="1" id="KW-0805">Transcription regulation</keyword>
<dbReference type="GO" id="GO:0043565">
    <property type="term" value="F:sequence-specific DNA binding"/>
    <property type="evidence" value="ECO:0007669"/>
    <property type="project" value="InterPro"/>
</dbReference>
<dbReference type="Pfam" id="PF14525">
    <property type="entry name" value="AraC_binding_2"/>
    <property type="match status" value="1"/>
</dbReference>
<dbReference type="PANTHER" id="PTHR46796">
    <property type="entry name" value="HTH-TYPE TRANSCRIPTIONAL ACTIVATOR RHAS-RELATED"/>
    <property type="match status" value="1"/>
</dbReference>
<dbReference type="SUPFAM" id="SSF46689">
    <property type="entry name" value="Homeodomain-like"/>
    <property type="match status" value="1"/>
</dbReference>
<keyword evidence="3" id="KW-0804">Transcription</keyword>
<dbReference type="InterPro" id="IPR009057">
    <property type="entry name" value="Homeodomain-like_sf"/>
</dbReference>
<protein>
    <submittedName>
        <fullName evidence="5">Transcriptional activator NphR</fullName>
    </submittedName>
</protein>
<dbReference type="InterPro" id="IPR020449">
    <property type="entry name" value="Tscrpt_reg_AraC-type_HTH"/>
</dbReference>
<dbReference type="GO" id="GO:0003700">
    <property type="term" value="F:DNA-binding transcription factor activity"/>
    <property type="evidence" value="ECO:0007669"/>
    <property type="project" value="InterPro"/>
</dbReference>
<dbReference type="PRINTS" id="PR00032">
    <property type="entry name" value="HTHARAC"/>
</dbReference>
<gene>
    <name evidence="5" type="primary">nphR</name>
    <name evidence="5" type="ORF">DUPY_52500</name>
</gene>
<evidence type="ECO:0000259" key="4">
    <source>
        <dbReference type="PROSITE" id="PS01124"/>
    </source>
</evidence>
<dbReference type="PANTHER" id="PTHR46796:SF6">
    <property type="entry name" value="ARAC SUBFAMILY"/>
    <property type="match status" value="1"/>
</dbReference>
<dbReference type="InterPro" id="IPR035418">
    <property type="entry name" value="AraC-bd_2"/>
</dbReference>
<dbReference type="SMART" id="SM00342">
    <property type="entry name" value="HTH_ARAC"/>
    <property type="match status" value="1"/>
</dbReference>
<dbReference type="InterPro" id="IPR018060">
    <property type="entry name" value="HTH_AraC"/>
</dbReference>
<accession>A0A1E7W6K8</accession>
<evidence type="ECO:0000256" key="3">
    <source>
        <dbReference type="ARBA" id="ARBA00023163"/>
    </source>
</evidence>
<dbReference type="EMBL" id="LROM01000152">
    <property type="protein sequence ID" value="OEZ91637.1"/>
    <property type="molecule type" value="Genomic_DNA"/>
</dbReference>
<organism evidence="5 6">
    <name type="scientific">Duganella phyllosphaerae</name>
    <dbReference type="NCBI Taxonomy" id="762836"/>
    <lineage>
        <taxon>Bacteria</taxon>
        <taxon>Pseudomonadati</taxon>
        <taxon>Pseudomonadota</taxon>
        <taxon>Betaproteobacteria</taxon>
        <taxon>Burkholderiales</taxon>
        <taxon>Oxalobacteraceae</taxon>
        <taxon>Telluria group</taxon>
        <taxon>Duganella</taxon>
    </lineage>
</organism>
<keyword evidence="6" id="KW-1185">Reference proteome</keyword>
<dbReference type="Gene3D" id="1.10.10.60">
    <property type="entry name" value="Homeodomain-like"/>
    <property type="match status" value="1"/>
</dbReference>
<evidence type="ECO:0000256" key="1">
    <source>
        <dbReference type="ARBA" id="ARBA00023015"/>
    </source>
</evidence>
<sequence length="311" mass="34344">MLPTPSPCPAPWFDMDTVSDFPGTFKSQALGTLTLSQAAGTRHSVQRDIAQPSDGGEQCLLLTWQRRGTATLAQQGAKLRLAPGDMLLHDAGQPYHLHFEEPFEVMVARLPAAPMRNLCPLIDTLLGVVQKCRQPQVALLTAMADCHVATDYGRLPRAAALHAADAFRHTLAACALGVVVAEPQRRPSLSQYHLDRIRQYALKRIGDSDLSVNQLVEALDISAAHIHRLFAGEAQSFSTWLWETRLQLCHLALRDPDWGDQPISQIAYQYGFSHPAHFSRAYRNHFGMTPSAWRAGAPAAADHAAVRRRRP</sequence>
<feature type="domain" description="HTH araC/xylS-type" evidence="4">
    <location>
        <begin position="195"/>
        <end position="296"/>
    </location>
</feature>
<dbReference type="Pfam" id="PF12833">
    <property type="entry name" value="HTH_18"/>
    <property type="match status" value="1"/>
</dbReference>
<proteinExistence type="predicted"/>
<dbReference type="PATRIC" id="fig|762836.4.peg.5393"/>
<dbReference type="PROSITE" id="PS01124">
    <property type="entry name" value="HTH_ARAC_FAMILY_2"/>
    <property type="match status" value="1"/>
</dbReference>